<dbReference type="Gene3D" id="3.40.630.30">
    <property type="match status" value="1"/>
</dbReference>
<dbReference type="RefSeq" id="WP_378484468.1">
    <property type="nucleotide sequence ID" value="NZ_JBHUFB010000009.1"/>
</dbReference>
<keyword evidence="3" id="KW-1185">Reference proteome</keyword>
<dbReference type="InterPro" id="IPR031165">
    <property type="entry name" value="GNAT_YJDJ"/>
</dbReference>
<evidence type="ECO:0000313" key="3">
    <source>
        <dbReference type="Proteomes" id="UP001597286"/>
    </source>
</evidence>
<dbReference type="EC" id="2.3.1.-" evidence="2"/>
<organism evidence="2 3">
    <name type="scientific">Rhodococcus gannanensis</name>
    <dbReference type="NCBI Taxonomy" id="1960308"/>
    <lineage>
        <taxon>Bacteria</taxon>
        <taxon>Bacillati</taxon>
        <taxon>Actinomycetota</taxon>
        <taxon>Actinomycetes</taxon>
        <taxon>Mycobacteriales</taxon>
        <taxon>Nocardiaceae</taxon>
        <taxon>Rhodococcus</taxon>
    </lineage>
</organism>
<sequence length="110" mass="11905">MTDHPNPTEPAVRDAGDRYEITVGGEVAGLTQYLDHGNQRIFFHTEVDDRFAGQGLAGILVHDALADTVTAGKRIVPICPYVARYLTKHPELADSVDPVTDEAIAAVRGH</sequence>
<dbReference type="InterPro" id="IPR045057">
    <property type="entry name" value="Gcn5-rel_NAT"/>
</dbReference>
<gene>
    <name evidence="2" type="ORF">ACFSJG_06855</name>
</gene>
<dbReference type="Proteomes" id="UP001597286">
    <property type="component" value="Unassembled WGS sequence"/>
</dbReference>
<reference evidence="3" key="1">
    <citation type="journal article" date="2019" name="Int. J. Syst. Evol. Microbiol.">
        <title>The Global Catalogue of Microorganisms (GCM) 10K type strain sequencing project: providing services to taxonomists for standard genome sequencing and annotation.</title>
        <authorList>
            <consortium name="The Broad Institute Genomics Platform"/>
            <consortium name="The Broad Institute Genome Sequencing Center for Infectious Disease"/>
            <person name="Wu L."/>
            <person name="Ma J."/>
        </authorList>
    </citation>
    <scope>NUCLEOTIDE SEQUENCE [LARGE SCALE GENOMIC DNA]</scope>
    <source>
        <strain evidence="3">DT72</strain>
    </source>
</reference>
<dbReference type="Pfam" id="PF14542">
    <property type="entry name" value="Acetyltransf_CG"/>
    <property type="match status" value="1"/>
</dbReference>
<accession>A0ABW4P4H7</accession>
<evidence type="ECO:0000313" key="2">
    <source>
        <dbReference type="EMBL" id="MFD1811930.1"/>
    </source>
</evidence>
<evidence type="ECO:0000259" key="1">
    <source>
        <dbReference type="PROSITE" id="PS51729"/>
    </source>
</evidence>
<proteinExistence type="predicted"/>
<name>A0ABW4P4H7_9NOCA</name>
<protein>
    <submittedName>
        <fullName evidence="2">GNAT family N-acetyltransferase</fullName>
        <ecNumber evidence="2">2.3.1.-</ecNumber>
    </submittedName>
</protein>
<feature type="domain" description="N-acetyltransferase" evidence="1">
    <location>
        <begin position="11"/>
        <end position="97"/>
    </location>
</feature>
<dbReference type="GO" id="GO:0016746">
    <property type="term" value="F:acyltransferase activity"/>
    <property type="evidence" value="ECO:0007669"/>
    <property type="project" value="UniProtKB-KW"/>
</dbReference>
<keyword evidence="2" id="KW-0012">Acyltransferase</keyword>
<comment type="caution">
    <text evidence="2">The sequence shown here is derived from an EMBL/GenBank/DDBJ whole genome shotgun (WGS) entry which is preliminary data.</text>
</comment>
<dbReference type="EMBL" id="JBHUFB010000009">
    <property type="protein sequence ID" value="MFD1811930.1"/>
    <property type="molecule type" value="Genomic_DNA"/>
</dbReference>
<dbReference type="SUPFAM" id="SSF55729">
    <property type="entry name" value="Acyl-CoA N-acyltransferases (Nat)"/>
    <property type="match status" value="1"/>
</dbReference>
<dbReference type="PROSITE" id="PS51729">
    <property type="entry name" value="GNAT_YJDJ"/>
    <property type="match status" value="1"/>
</dbReference>
<dbReference type="PANTHER" id="PTHR31435:SF10">
    <property type="entry name" value="BSR4717 PROTEIN"/>
    <property type="match status" value="1"/>
</dbReference>
<dbReference type="PANTHER" id="PTHR31435">
    <property type="entry name" value="PROTEIN NATD1"/>
    <property type="match status" value="1"/>
</dbReference>
<keyword evidence="2" id="KW-0808">Transferase</keyword>
<dbReference type="InterPro" id="IPR016181">
    <property type="entry name" value="Acyl_CoA_acyltransferase"/>
</dbReference>